<feature type="transmembrane region" description="Helical" evidence="2">
    <location>
        <begin position="131"/>
        <end position="151"/>
    </location>
</feature>
<organism evidence="3 4">
    <name type="scientific">Brassica campestris</name>
    <name type="common">Field mustard</name>
    <dbReference type="NCBI Taxonomy" id="3711"/>
    <lineage>
        <taxon>Eukaryota</taxon>
        <taxon>Viridiplantae</taxon>
        <taxon>Streptophyta</taxon>
        <taxon>Embryophyta</taxon>
        <taxon>Tracheophyta</taxon>
        <taxon>Spermatophyta</taxon>
        <taxon>Magnoliopsida</taxon>
        <taxon>eudicotyledons</taxon>
        <taxon>Gunneridae</taxon>
        <taxon>Pentapetalae</taxon>
        <taxon>rosids</taxon>
        <taxon>malvids</taxon>
        <taxon>Brassicales</taxon>
        <taxon>Brassicaceae</taxon>
        <taxon>Brassiceae</taxon>
        <taxon>Brassica</taxon>
    </lineage>
</organism>
<reference evidence="3 4" key="1">
    <citation type="submission" date="2018-06" db="EMBL/GenBank/DDBJ databases">
        <title>WGS assembly of Brassica rapa FPsc.</title>
        <authorList>
            <person name="Bowman J."/>
            <person name="Kohchi T."/>
            <person name="Yamato K."/>
            <person name="Jenkins J."/>
            <person name="Shu S."/>
            <person name="Ishizaki K."/>
            <person name="Yamaoka S."/>
            <person name="Nishihama R."/>
            <person name="Nakamura Y."/>
            <person name="Berger F."/>
            <person name="Adam C."/>
            <person name="Aki S."/>
            <person name="Althoff F."/>
            <person name="Araki T."/>
            <person name="Arteaga-Vazquez M."/>
            <person name="Balasubrmanian S."/>
            <person name="Bauer D."/>
            <person name="Boehm C."/>
            <person name="Briginshaw L."/>
            <person name="Caballero-Perez J."/>
            <person name="Catarino B."/>
            <person name="Chen F."/>
            <person name="Chiyoda S."/>
            <person name="Chovatia M."/>
            <person name="Davies K."/>
            <person name="Delmans M."/>
            <person name="Demura T."/>
            <person name="Dierschke T."/>
            <person name="Dolan L."/>
            <person name="Dorantes-Acosta A."/>
            <person name="Eklund D."/>
            <person name="Florent S."/>
            <person name="Flores-Sandoval E."/>
            <person name="Fujiyama A."/>
            <person name="Fukuzawa H."/>
            <person name="Galik B."/>
            <person name="Grimanelli D."/>
            <person name="Grimwood J."/>
            <person name="Grossniklaus U."/>
            <person name="Hamada T."/>
            <person name="Haseloff J."/>
            <person name="Hetherington A."/>
            <person name="Higo A."/>
            <person name="Hirakawa Y."/>
            <person name="Hundley H."/>
            <person name="Ikeda Y."/>
            <person name="Inoue K."/>
            <person name="Inoue S."/>
            <person name="Ishida S."/>
            <person name="Jia Q."/>
            <person name="Kakita M."/>
            <person name="Kanazawa T."/>
            <person name="Kawai Y."/>
            <person name="Kawashima T."/>
            <person name="Kennedy M."/>
            <person name="Kinose K."/>
            <person name="Kinoshita T."/>
            <person name="Kohara Y."/>
            <person name="Koide E."/>
            <person name="Komatsu K."/>
            <person name="Kopischke S."/>
            <person name="Kubo M."/>
            <person name="Kyozuka J."/>
            <person name="Lagercrantz U."/>
            <person name="Lin S."/>
            <person name="Lindquist E."/>
            <person name="Lipzen A."/>
            <person name="Lu C."/>
            <person name="Luna E."/>
            <person name="Martienssen R."/>
            <person name="Minamino N."/>
            <person name="Mizutani M."/>
            <person name="Mizutani M."/>
            <person name="Mochizuki N."/>
            <person name="Monte I."/>
            <person name="Mosher R."/>
            <person name="Nagasaki H."/>
            <person name="Nakagami H."/>
            <person name="Naramoto S."/>
            <person name="Nishitani K."/>
            <person name="Ohtani M."/>
            <person name="Okamoto T."/>
            <person name="Okumura M."/>
            <person name="Phillips J."/>
            <person name="Pollak B."/>
            <person name="Reinders A."/>
            <person name="Roevekamp M."/>
            <person name="Sano R."/>
            <person name="Sawa S."/>
            <person name="Schmid M."/>
            <person name="Shirakawa M."/>
            <person name="Solano R."/>
            <person name="Spunde A."/>
            <person name="Suetsugu N."/>
            <person name="Sugano S."/>
            <person name="Sugiyama A."/>
            <person name="Sun R."/>
            <person name="Suzuki Y."/>
            <person name="Takenaka M."/>
            <person name="Takezawa D."/>
            <person name="Tomogane H."/>
            <person name="Tsuzuki M."/>
            <person name="Ueda T."/>
            <person name="Umeda M."/>
            <person name="Ward J."/>
            <person name="Watanabe Y."/>
            <person name="Yazaki K."/>
            <person name="Yokoyama R."/>
            <person name="Yoshitake Y."/>
            <person name="Yotsui I."/>
            <person name="Zachgo S."/>
            <person name="Schmutz J."/>
        </authorList>
    </citation>
    <scope>NUCLEOTIDE SEQUENCE [LARGE SCALE GENOMIC DNA]</scope>
    <source>
        <strain evidence="4">cv. B-3</strain>
    </source>
</reference>
<protein>
    <recommendedName>
        <fullName evidence="5">DUF1230 family protein</fullName>
    </recommendedName>
</protein>
<keyword evidence="2" id="KW-0472">Membrane</keyword>
<name>A0A397ZRS9_BRACM</name>
<dbReference type="PANTHER" id="PTHR34214:SF1">
    <property type="entry name" value="DUF1230 FAMILY PROTEIN"/>
    <property type="match status" value="1"/>
</dbReference>
<dbReference type="InterPro" id="IPR009631">
    <property type="entry name" value="CGLD27-like"/>
</dbReference>
<evidence type="ECO:0000256" key="2">
    <source>
        <dbReference type="SAM" id="Phobius"/>
    </source>
</evidence>
<gene>
    <name evidence="3" type="ORF">BRARA_C00485</name>
</gene>
<accession>A0A397ZRS9</accession>
<keyword evidence="2" id="KW-0812">Transmembrane</keyword>
<feature type="transmembrane region" description="Helical" evidence="2">
    <location>
        <begin position="207"/>
        <end position="229"/>
    </location>
</feature>
<dbReference type="EMBL" id="CM010630">
    <property type="protein sequence ID" value="RID68317.1"/>
    <property type="molecule type" value="Genomic_DNA"/>
</dbReference>
<feature type="compositionally biased region" description="Pro residues" evidence="1">
    <location>
        <begin position="54"/>
        <end position="70"/>
    </location>
</feature>
<evidence type="ECO:0000313" key="3">
    <source>
        <dbReference type="EMBL" id="RID68317.1"/>
    </source>
</evidence>
<evidence type="ECO:0008006" key="5">
    <source>
        <dbReference type="Google" id="ProtNLM"/>
    </source>
</evidence>
<feature type="region of interest" description="Disordered" evidence="1">
    <location>
        <begin position="44"/>
        <end position="70"/>
    </location>
</feature>
<dbReference type="Proteomes" id="UP000264353">
    <property type="component" value="Chromosome A3"/>
</dbReference>
<keyword evidence="2" id="KW-1133">Transmembrane helix</keyword>
<dbReference type="AlphaFoldDB" id="A0A397ZRS9"/>
<evidence type="ECO:0000256" key="1">
    <source>
        <dbReference type="SAM" id="MobiDB-lite"/>
    </source>
</evidence>
<dbReference type="Pfam" id="PF06799">
    <property type="entry name" value="CGLD27-like"/>
    <property type="match status" value="1"/>
</dbReference>
<dbReference type="PANTHER" id="PTHR34214">
    <property type="match status" value="1"/>
</dbReference>
<feature type="transmembrane region" description="Helical" evidence="2">
    <location>
        <begin position="100"/>
        <end position="119"/>
    </location>
</feature>
<evidence type="ECO:0000313" key="4">
    <source>
        <dbReference type="Proteomes" id="UP000264353"/>
    </source>
</evidence>
<sequence length="274" mass="30203">MAAATVLRHFTPISSSLKPPSRHHRRFLHHSLFPKLPSHSPPSLLKFGAENSEPQPPPSLPETDCPVPPEQQPINEYQSLSSSFPFSWASGELVEYSSRLFITGASFAFFVGLPVSWFGSVGPEYEPVKRILAASSSGIFVVTLAVVRMYLGWAYVGNRLLSATVEYEETGWYDGQVWVKTPQVLARDRLLGSFSVKPVLTRLKNTLVILGLSLILVVNLGNSPIASSYKTYKDPRDRSSMPIPGAYNDETARTFEPEAFCGEPSSDEPSSDLL</sequence>
<proteinExistence type="predicted"/>